<keyword evidence="3" id="KW-0472">Membrane</keyword>
<proteinExistence type="predicted"/>
<dbReference type="SMART" id="SM01088">
    <property type="entry name" value="Col_cuticle_N"/>
    <property type="match status" value="1"/>
</dbReference>
<dbReference type="WBParaSite" id="GPLIN_000829900">
    <property type="protein sequence ID" value="GPLIN_000829900"/>
    <property type="gene ID" value="GPLIN_000829900"/>
</dbReference>
<keyword evidence="5" id="KW-1185">Reference proteome</keyword>
<dbReference type="AlphaFoldDB" id="A0A183C604"/>
<reference evidence="5" key="1">
    <citation type="submission" date="2013-12" db="EMBL/GenBank/DDBJ databases">
        <authorList>
            <person name="Aslett M."/>
        </authorList>
    </citation>
    <scope>NUCLEOTIDE SEQUENCE [LARGE SCALE GENOMIC DNA]</scope>
    <source>
        <strain evidence="5">Lindley</strain>
    </source>
</reference>
<protein>
    <submittedName>
        <fullName evidence="6">Col_cuticle_N domain-containing protein</fullName>
    </submittedName>
</protein>
<dbReference type="InterPro" id="IPR002486">
    <property type="entry name" value="Col_cuticle_N"/>
</dbReference>
<sequence>MRSADQRHLVKSAEDAREECESLRAFAFCGVCLGTAAMLIAVVSVPLCYQHVQRQTSQMQNELEFCRNKAGHMLREVSRTQGMAFAQGEVRRDTRAVFYRNRRNGYSGGSPSVAPSSGGGSSCCGCGYSAPGTPGPMGSPGMPGQDGIPGQPGHPGEDAPPQPPNESLDSQDNRGSPPTQEHLALKAHREPPASPDSQESLVNLDSPDSFSRVWVRHCKVLPDPQAQMVNPDSPANLATRGWMDTPAIRDPPGTQERRGTRGIQEPLGSLDSLEDRATAEHATIVLSRGQPRP</sequence>
<dbReference type="Proteomes" id="UP000050741">
    <property type="component" value="Unassembled WGS sequence"/>
</dbReference>
<dbReference type="Pfam" id="PF01484">
    <property type="entry name" value="Col_cuticle_N"/>
    <property type="match status" value="1"/>
</dbReference>
<evidence type="ECO:0000256" key="3">
    <source>
        <dbReference type="SAM" id="Phobius"/>
    </source>
</evidence>
<accession>A0A183C604</accession>
<keyword evidence="3" id="KW-1133">Transmembrane helix</keyword>
<feature type="domain" description="Nematode cuticle collagen N-terminal" evidence="4">
    <location>
        <begin position="25"/>
        <end position="77"/>
    </location>
</feature>
<feature type="region of interest" description="Disordered" evidence="2">
    <location>
        <begin position="135"/>
        <end position="180"/>
    </location>
</feature>
<evidence type="ECO:0000313" key="5">
    <source>
        <dbReference type="Proteomes" id="UP000050741"/>
    </source>
</evidence>
<evidence type="ECO:0000256" key="2">
    <source>
        <dbReference type="SAM" id="MobiDB-lite"/>
    </source>
</evidence>
<feature type="compositionally biased region" description="Polar residues" evidence="2">
    <location>
        <begin position="165"/>
        <end position="179"/>
    </location>
</feature>
<feature type="region of interest" description="Disordered" evidence="2">
    <location>
        <begin position="239"/>
        <end position="267"/>
    </location>
</feature>
<reference evidence="5" key="2">
    <citation type="submission" date="2014-05" db="EMBL/GenBank/DDBJ databases">
        <title>The genome and life-stage specific transcriptomes of Globodera pallida elucidate key aspects of plant parasitism by a cyst nematode.</title>
        <authorList>
            <person name="Cotton J.A."/>
            <person name="Lilley C.J."/>
            <person name="Jones L.M."/>
            <person name="Kikuchi T."/>
            <person name="Reid A.J."/>
            <person name="Thorpe P."/>
            <person name="Tsai I.J."/>
            <person name="Beasley H."/>
            <person name="Blok V."/>
            <person name="Cock P.J.A."/>
            <person name="Van den Akker S.E."/>
            <person name="Holroyd N."/>
            <person name="Hunt M."/>
            <person name="Mantelin S."/>
            <person name="Naghra H."/>
            <person name="Pain A."/>
            <person name="Palomares-Rius J.E."/>
            <person name="Zarowiecki M."/>
            <person name="Berriman M."/>
            <person name="Jones J.T."/>
            <person name="Urwin P.E."/>
        </authorList>
    </citation>
    <scope>NUCLEOTIDE SEQUENCE [LARGE SCALE GENOMIC DNA]</scope>
    <source>
        <strain evidence="5">Lindley</strain>
    </source>
</reference>
<dbReference type="GO" id="GO:0042302">
    <property type="term" value="F:structural constituent of cuticle"/>
    <property type="evidence" value="ECO:0007669"/>
    <property type="project" value="InterPro"/>
</dbReference>
<organism evidence="5 6">
    <name type="scientific">Globodera pallida</name>
    <name type="common">Potato cyst nematode worm</name>
    <name type="synonym">Heterodera pallida</name>
    <dbReference type="NCBI Taxonomy" id="36090"/>
    <lineage>
        <taxon>Eukaryota</taxon>
        <taxon>Metazoa</taxon>
        <taxon>Ecdysozoa</taxon>
        <taxon>Nematoda</taxon>
        <taxon>Chromadorea</taxon>
        <taxon>Rhabditida</taxon>
        <taxon>Tylenchina</taxon>
        <taxon>Tylenchomorpha</taxon>
        <taxon>Tylenchoidea</taxon>
        <taxon>Heteroderidae</taxon>
        <taxon>Heteroderinae</taxon>
        <taxon>Globodera</taxon>
    </lineage>
</organism>
<keyword evidence="3" id="KW-0812">Transmembrane</keyword>
<reference evidence="6" key="3">
    <citation type="submission" date="2016-06" db="UniProtKB">
        <authorList>
            <consortium name="WormBaseParasite"/>
        </authorList>
    </citation>
    <scope>IDENTIFICATION</scope>
</reference>
<keyword evidence="1" id="KW-0677">Repeat</keyword>
<evidence type="ECO:0000259" key="4">
    <source>
        <dbReference type="SMART" id="SM01088"/>
    </source>
</evidence>
<evidence type="ECO:0000313" key="6">
    <source>
        <dbReference type="WBParaSite" id="GPLIN_000829900"/>
    </source>
</evidence>
<name>A0A183C604_GLOPA</name>
<feature type="transmembrane region" description="Helical" evidence="3">
    <location>
        <begin position="25"/>
        <end position="49"/>
    </location>
</feature>
<evidence type="ECO:0000256" key="1">
    <source>
        <dbReference type="ARBA" id="ARBA00022737"/>
    </source>
</evidence>